<dbReference type="PROSITE" id="PS51725">
    <property type="entry name" value="ABM"/>
    <property type="match status" value="1"/>
</dbReference>
<dbReference type="GO" id="GO:0004497">
    <property type="term" value="F:monooxygenase activity"/>
    <property type="evidence" value="ECO:0007669"/>
    <property type="project" value="UniProtKB-KW"/>
</dbReference>
<reference evidence="2 3" key="1">
    <citation type="submission" date="2014-02" db="EMBL/GenBank/DDBJ databases">
        <title>Expanding our view of genomic diversity in Candidatus Accumulibacter clades.</title>
        <authorList>
            <person name="Skennerton C.T."/>
            <person name="Barr J.J."/>
            <person name="Slater F.R."/>
            <person name="Bond P.L."/>
            <person name="Tyson G.W."/>
        </authorList>
    </citation>
    <scope>NUCLEOTIDE SEQUENCE [LARGE SCALE GENOMIC DNA]</scope>
    <source>
        <strain evidence="3">BA-92</strain>
    </source>
</reference>
<dbReference type="Pfam" id="PF03992">
    <property type="entry name" value="ABM"/>
    <property type="match status" value="1"/>
</dbReference>
<keyword evidence="2" id="KW-0560">Oxidoreductase</keyword>
<protein>
    <submittedName>
        <fullName evidence="2">Heme-degrading monooxygenase IsdG</fullName>
    </submittedName>
</protein>
<dbReference type="EMBL" id="JEMX01000021">
    <property type="protein sequence ID" value="EXI81536.1"/>
    <property type="molecule type" value="Genomic_DNA"/>
</dbReference>
<dbReference type="PANTHER" id="PTHR34474">
    <property type="entry name" value="SIGNAL TRANSDUCTION PROTEIN TRAP"/>
    <property type="match status" value="1"/>
</dbReference>
<name>A0A011P1R6_9PROT</name>
<dbReference type="SUPFAM" id="SSF54909">
    <property type="entry name" value="Dimeric alpha+beta barrel"/>
    <property type="match status" value="1"/>
</dbReference>
<organism evidence="2 3">
    <name type="scientific">Candidatus Accumulibacter appositus</name>
    <dbReference type="NCBI Taxonomy" id="1454003"/>
    <lineage>
        <taxon>Bacteria</taxon>
        <taxon>Pseudomonadati</taxon>
        <taxon>Pseudomonadota</taxon>
        <taxon>Betaproteobacteria</taxon>
        <taxon>Candidatus Accumulibacter</taxon>
    </lineage>
</organism>
<evidence type="ECO:0000259" key="1">
    <source>
        <dbReference type="PROSITE" id="PS51725"/>
    </source>
</evidence>
<dbReference type="AlphaFoldDB" id="A0A011P1R6"/>
<dbReference type="PATRIC" id="fig|1454003.3.peg.1112"/>
<sequence length="99" mass="11545">MFVALSRFTVANDMHDAVREAFRARPHLVDRVPGFVRMEVLRPQGCPEEFWLMTWWSDETSFDAWHRSHAYHDSHGGIPKGLKLVPGSTEIRRLERIAE</sequence>
<gene>
    <name evidence="2" type="ORF">AW10_01073</name>
</gene>
<accession>A0A011P1R6</accession>
<dbReference type="Proteomes" id="UP000021816">
    <property type="component" value="Unassembled WGS sequence"/>
</dbReference>
<keyword evidence="2" id="KW-0503">Monooxygenase</keyword>
<dbReference type="InterPro" id="IPR050404">
    <property type="entry name" value="Heme-degrading_MO"/>
</dbReference>
<proteinExistence type="predicted"/>
<feature type="domain" description="ABM" evidence="1">
    <location>
        <begin position="2"/>
        <end position="91"/>
    </location>
</feature>
<evidence type="ECO:0000313" key="2">
    <source>
        <dbReference type="EMBL" id="EXI81536.1"/>
    </source>
</evidence>
<dbReference type="InterPro" id="IPR007138">
    <property type="entry name" value="ABM_dom"/>
</dbReference>
<dbReference type="Gene3D" id="3.30.70.100">
    <property type="match status" value="1"/>
</dbReference>
<evidence type="ECO:0000313" key="3">
    <source>
        <dbReference type="Proteomes" id="UP000021816"/>
    </source>
</evidence>
<dbReference type="InterPro" id="IPR011008">
    <property type="entry name" value="Dimeric_a/b-barrel"/>
</dbReference>
<dbReference type="STRING" id="1454003.AW10_01073"/>
<dbReference type="PANTHER" id="PTHR34474:SF2">
    <property type="entry name" value="SIGNAL TRANSDUCTION PROTEIN TRAP"/>
    <property type="match status" value="1"/>
</dbReference>
<comment type="caution">
    <text evidence="2">The sequence shown here is derived from an EMBL/GenBank/DDBJ whole genome shotgun (WGS) entry which is preliminary data.</text>
</comment>